<comment type="caution">
    <text evidence="1">The sequence shown here is derived from an EMBL/GenBank/DDBJ whole genome shotgun (WGS) entry which is preliminary data.</text>
</comment>
<reference evidence="1 2" key="1">
    <citation type="submission" date="2019-03" db="EMBL/GenBank/DDBJ databases">
        <title>Genomic Encyclopedia of Type Strains, Phase IV (KMG-IV): sequencing the most valuable type-strain genomes for metagenomic binning, comparative biology and taxonomic classification.</title>
        <authorList>
            <person name="Goeker M."/>
        </authorList>
    </citation>
    <scope>NUCLEOTIDE SEQUENCE [LARGE SCALE GENOMIC DNA]</scope>
    <source>
        <strain evidence="1 2">DSM 15505</strain>
    </source>
</reference>
<dbReference type="OrthoDB" id="6365214at2"/>
<dbReference type="Pfam" id="PF05258">
    <property type="entry name" value="DciA"/>
    <property type="match status" value="1"/>
</dbReference>
<gene>
    <name evidence="1" type="ORF">DES49_2835</name>
</gene>
<dbReference type="AlphaFoldDB" id="A0A4R7JIZ9"/>
<organism evidence="1 2">
    <name type="scientific">Halospina denitrificans</name>
    <dbReference type="NCBI Taxonomy" id="332522"/>
    <lineage>
        <taxon>Bacteria</taxon>
        <taxon>Pseudomonadati</taxon>
        <taxon>Pseudomonadota</taxon>
        <taxon>Gammaproteobacteria</taxon>
        <taxon>Halospina</taxon>
    </lineage>
</organism>
<sequence>MSRENHPTNPFRNAPKGPLETLLNRADQHQWLESIVMRALPPTLAECCRFAGCKNGEMTLLVPDSTRASQVRFQQRAMLRALREDERFSQVWRIRIRVQPWFSPAPRRSTPPPRLSEDNARLLREEAEHTEDEALRDVLLRLSSHTR</sequence>
<evidence type="ECO:0008006" key="3">
    <source>
        <dbReference type="Google" id="ProtNLM"/>
    </source>
</evidence>
<dbReference type="Proteomes" id="UP000295830">
    <property type="component" value="Unassembled WGS sequence"/>
</dbReference>
<dbReference type="RefSeq" id="WP_133737060.1">
    <property type="nucleotide sequence ID" value="NZ_SOAX01000007.1"/>
</dbReference>
<keyword evidence="2" id="KW-1185">Reference proteome</keyword>
<dbReference type="InterPro" id="IPR007922">
    <property type="entry name" value="DciA-like"/>
</dbReference>
<evidence type="ECO:0000313" key="1">
    <source>
        <dbReference type="EMBL" id="TDT37872.1"/>
    </source>
</evidence>
<name>A0A4R7JIZ9_9GAMM</name>
<accession>A0A4R7JIZ9</accession>
<proteinExistence type="predicted"/>
<evidence type="ECO:0000313" key="2">
    <source>
        <dbReference type="Proteomes" id="UP000295830"/>
    </source>
</evidence>
<dbReference type="EMBL" id="SOAX01000007">
    <property type="protein sequence ID" value="TDT37872.1"/>
    <property type="molecule type" value="Genomic_DNA"/>
</dbReference>
<protein>
    <recommendedName>
        <fullName evidence="3">DUF721 domain-containing protein</fullName>
    </recommendedName>
</protein>